<feature type="domain" description="Trehalase-like N-terminal" evidence="3">
    <location>
        <begin position="5"/>
        <end position="127"/>
    </location>
</feature>
<proteinExistence type="predicted"/>
<dbReference type="InterPro" id="IPR045582">
    <property type="entry name" value="Trehalase-like_N"/>
</dbReference>
<feature type="domain" description="GH15-like" evidence="2">
    <location>
        <begin position="279"/>
        <end position="588"/>
    </location>
</feature>
<dbReference type="InterPro" id="IPR011613">
    <property type="entry name" value="GH15-like"/>
</dbReference>
<dbReference type="SUPFAM" id="SSF48208">
    <property type="entry name" value="Six-hairpin glycosidases"/>
    <property type="match status" value="1"/>
</dbReference>
<reference evidence="4 5" key="1">
    <citation type="submission" date="2024-05" db="EMBL/GenBank/DDBJ databases">
        <authorList>
            <person name="Yi C."/>
        </authorList>
    </citation>
    <scope>NUCLEOTIDE SEQUENCE [LARGE SCALE GENOMIC DNA]</scope>
    <source>
        <strain evidence="4 5">XS13</strain>
    </source>
</reference>
<accession>A0ABV0IM06</accession>
<feature type="region of interest" description="Disordered" evidence="1">
    <location>
        <begin position="182"/>
        <end position="217"/>
    </location>
</feature>
<dbReference type="Gene3D" id="1.50.10.10">
    <property type="match status" value="1"/>
</dbReference>
<evidence type="ECO:0000256" key="1">
    <source>
        <dbReference type="SAM" id="MobiDB-lite"/>
    </source>
</evidence>
<dbReference type="Proteomes" id="UP001484097">
    <property type="component" value="Unassembled WGS sequence"/>
</dbReference>
<evidence type="ECO:0000259" key="3">
    <source>
        <dbReference type="Pfam" id="PF19291"/>
    </source>
</evidence>
<dbReference type="PANTHER" id="PTHR31616:SF0">
    <property type="entry name" value="GLUCAN 1,4-ALPHA-GLUCOSIDASE"/>
    <property type="match status" value="1"/>
</dbReference>
<evidence type="ECO:0000313" key="5">
    <source>
        <dbReference type="Proteomes" id="UP001484097"/>
    </source>
</evidence>
<gene>
    <name evidence="4" type="ORF">ABDK96_13255</name>
</gene>
<dbReference type="Pfam" id="PF19291">
    <property type="entry name" value="TREH_N"/>
    <property type="match status" value="1"/>
</dbReference>
<protein>
    <submittedName>
        <fullName evidence="4">Glycoside hydrolase family 15 protein</fullName>
    </submittedName>
</protein>
<keyword evidence="5" id="KW-1185">Reference proteome</keyword>
<dbReference type="PANTHER" id="PTHR31616">
    <property type="entry name" value="TREHALASE"/>
    <property type="match status" value="1"/>
</dbReference>
<sequence>MTAPQPTPLEDYALLSDLSTGPLVSRRGSVDWLCLPRFDSPALFSALLGGPDDGRWKLWAVDGEVVERRYVPRTFILETTWRTPTGTVRVTDFLPPADTQDDLYRRVECLDGEVAVEHDLRIRFDYARSLPWFRRVEDPGGEGSALLCTAGPDGVLITGPMLYATTRPTADDALTGEVAGGAQGGAGVGNPIAGPAEHGREVNDDVPEGCPDPAGNPAPRLAGRFRLRAGERLDWVLTWFPSWDRTPAPIDPETAQRLTHGFWTDWASQLEVDSPEEHLVARSLLVLRALTNFRTGGIVAAPTTSLPEEFGGSRNWDYRYTWLRDAALTIEVLVSHGFTEGALHWRDWLLRAVAGDPEKLRIMYGLGGERELDEKELDHLSGYADSRPVRIGNGAAGQYQADVVGEVMLALAELRDAGVAEDEYSWGLQTSLLEFCVRNVDRKDHGIWEMRGEPHFFTHGRVMMWAAFNEGLRAVAEHGLDGDVQTWTRHRDALREEILDRGFSTELHSFTQTYGGTEVDASLLQLPHTGFLAADDPRMLGTVARIERDLVGERGLVHRYRTAADLDGLEGHEYAFLICSFWLVEQYAGSGRLTEAEETMAGLCACANDLGLLAEEYDAGSGRLAGNFPQAFSHLALIRAADAIQRARGARGARH</sequence>
<comment type="caution">
    <text evidence="4">The sequence shown here is derived from an EMBL/GenBank/DDBJ whole genome shotgun (WGS) entry which is preliminary data.</text>
</comment>
<dbReference type="InterPro" id="IPR008928">
    <property type="entry name" value="6-hairpin_glycosidase_sf"/>
</dbReference>
<keyword evidence="4" id="KW-0378">Hydrolase</keyword>
<name>A0ABV0IM06_9MICC</name>
<evidence type="ECO:0000259" key="2">
    <source>
        <dbReference type="Pfam" id="PF00723"/>
    </source>
</evidence>
<dbReference type="RefSeq" id="WP_347921298.1">
    <property type="nucleotide sequence ID" value="NZ_JBDXMX010000006.1"/>
</dbReference>
<dbReference type="EMBL" id="JBDXMX010000006">
    <property type="protein sequence ID" value="MEO9248649.1"/>
    <property type="molecule type" value="Genomic_DNA"/>
</dbReference>
<dbReference type="InterPro" id="IPR012341">
    <property type="entry name" value="6hp_glycosidase-like_sf"/>
</dbReference>
<organism evidence="4 5">
    <name type="scientific">Citricoccus nitrophenolicus</name>
    <dbReference type="NCBI Taxonomy" id="863575"/>
    <lineage>
        <taxon>Bacteria</taxon>
        <taxon>Bacillati</taxon>
        <taxon>Actinomycetota</taxon>
        <taxon>Actinomycetes</taxon>
        <taxon>Micrococcales</taxon>
        <taxon>Micrococcaceae</taxon>
        <taxon>Citricoccus</taxon>
    </lineage>
</organism>
<evidence type="ECO:0000313" key="4">
    <source>
        <dbReference type="EMBL" id="MEO9248649.1"/>
    </source>
</evidence>
<feature type="domain" description="GH15-like" evidence="2">
    <location>
        <begin position="595"/>
        <end position="641"/>
    </location>
</feature>
<dbReference type="Pfam" id="PF00723">
    <property type="entry name" value="Glyco_hydro_15"/>
    <property type="match status" value="2"/>
</dbReference>
<dbReference type="GO" id="GO:0016787">
    <property type="term" value="F:hydrolase activity"/>
    <property type="evidence" value="ECO:0007669"/>
    <property type="project" value="UniProtKB-KW"/>
</dbReference>